<keyword evidence="1" id="KW-0472">Membrane</keyword>
<name>A0A0R2D203_9LACO</name>
<evidence type="ECO:0000256" key="1">
    <source>
        <dbReference type="SAM" id="Phobius"/>
    </source>
</evidence>
<keyword evidence="3" id="KW-1185">Reference proteome</keyword>
<feature type="transmembrane region" description="Helical" evidence="1">
    <location>
        <begin position="34"/>
        <end position="51"/>
    </location>
</feature>
<accession>A0A0R2D203</accession>
<dbReference type="AlphaFoldDB" id="A0A0R2D203"/>
<dbReference type="STRING" id="1423796.FC24_GL001497"/>
<dbReference type="Proteomes" id="UP000051638">
    <property type="component" value="Unassembled WGS sequence"/>
</dbReference>
<keyword evidence="1" id="KW-0812">Transmembrane</keyword>
<keyword evidence="1" id="KW-1133">Transmembrane helix</keyword>
<protein>
    <submittedName>
        <fullName evidence="2">Uncharacterized protein</fullName>
    </submittedName>
</protein>
<evidence type="ECO:0000313" key="2">
    <source>
        <dbReference type="EMBL" id="KRM97733.1"/>
    </source>
</evidence>
<dbReference type="PATRIC" id="fig|1423796.3.peg.1525"/>
<organism evidence="2 3">
    <name type="scientific">Loigolactobacillus rennini DSM 20253</name>
    <dbReference type="NCBI Taxonomy" id="1423796"/>
    <lineage>
        <taxon>Bacteria</taxon>
        <taxon>Bacillati</taxon>
        <taxon>Bacillota</taxon>
        <taxon>Bacilli</taxon>
        <taxon>Lactobacillales</taxon>
        <taxon>Lactobacillaceae</taxon>
        <taxon>Loigolactobacillus</taxon>
    </lineage>
</organism>
<gene>
    <name evidence="2" type="ORF">FC24_GL001497</name>
</gene>
<feature type="transmembrane region" description="Helical" evidence="1">
    <location>
        <begin position="6"/>
        <end position="22"/>
    </location>
</feature>
<evidence type="ECO:0000313" key="3">
    <source>
        <dbReference type="Proteomes" id="UP000051638"/>
    </source>
</evidence>
<feature type="transmembrane region" description="Helical" evidence="1">
    <location>
        <begin position="57"/>
        <end position="76"/>
    </location>
</feature>
<dbReference type="OrthoDB" id="2322546at2"/>
<comment type="caution">
    <text evidence="2">The sequence shown here is derived from an EMBL/GenBank/DDBJ whole genome shotgun (WGS) entry which is preliminary data.</text>
</comment>
<dbReference type="RefSeq" id="WP_057874060.1">
    <property type="nucleotide sequence ID" value="NZ_AYYI01000038.1"/>
</dbReference>
<sequence length="154" mass="17557">MTIFWWLLDIMILVSIAVSVYWQSQITIRARYNYWSFGYGLIFFILLIGGTANDWAFIVFIAAFVLMNFVSGIGGLTPERVITNGIFYATAIRFSDLQMITLTQQALPGKRSRVVAIFTTKRNRNISLVFTQTLDTLTQQLQKMLPSGVTLEVR</sequence>
<proteinExistence type="predicted"/>
<dbReference type="EMBL" id="AYYI01000038">
    <property type="protein sequence ID" value="KRM97733.1"/>
    <property type="molecule type" value="Genomic_DNA"/>
</dbReference>
<reference evidence="2 3" key="1">
    <citation type="journal article" date="2015" name="Genome Announc.">
        <title>Expanding the biotechnology potential of lactobacilli through comparative genomics of 213 strains and associated genera.</title>
        <authorList>
            <person name="Sun Z."/>
            <person name="Harris H.M."/>
            <person name="McCann A."/>
            <person name="Guo C."/>
            <person name="Argimon S."/>
            <person name="Zhang W."/>
            <person name="Yang X."/>
            <person name="Jeffery I.B."/>
            <person name="Cooney J.C."/>
            <person name="Kagawa T.F."/>
            <person name="Liu W."/>
            <person name="Song Y."/>
            <person name="Salvetti E."/>
            <person name="Wrobel A."/>
            <person name="Rasinkangas P."/>
            <person name="Parkhill J."/>
            <person name="Rea M.C."/>
            <person name="O'Sullivan O."/>
            <person name="Ritari J."/>
            <person name="Douillard F.P."/>
            <person name="Paul Ross R."/>
            <person name="Yang R."/>
            <person name="Briner A.E."/>
            <person name="Felis G.E."/>
            <person name="de Vos W.M."/>
            <person name="Barrangou R."/>
            <person name="Klaenhammer T.R."/>
            <person name="Caufield P.W."/>
            <person name="Cui Y."/>
            <person name="Zhang H."/>
            <person name="O'Toole P.W."/>
        </authorList>
    </citation>
    <scope>NUCLEOTIDE SEQUENCE [LARGE SCALE GENOMIC DNA]</scope>
    <source>
        <strain evidence="2 3">DSM 20253</strain>
    </source>
</reference>